<proteinExistence type="predicted"/>
<dbReference type="GO" id="GO:0004803">
    <property type="term" value="F:transposase activity"/>
    <property type="evidence" value="ECO:0007669"/>
    <property type="project" value="InterPro"/>
</dbReference>
<name>A0A1W2E0B9_9RHOB</name>
<protein>
    <submittedName>
        <fullName evidence="2">Transposase and inactivated derivatives, TnpA family</fullName>
    </submittedName>
</protein>
<dbReference type="GO" id="GO:0006313">
    <property type="term" value="P:DNA transposition"/>
    <property type="evidence" value="ECO:0007669"/>
    <property type="project" value="InterPro"/>
</dbReference>
<gene>
    <name evidence="2" type="ORF">SAMN06295998_1206</name>
</gene>
<sequence>MARALAMVIEGQSALPMAQFWGGGVTASSDGQFFLTTRQGEAMNLINAKYGHEPGLKAYTHVSDQFGPFATQTIPATVNEAPYILDGLLMTEAGRRVKEQYADTGGFTDHVFAVTALLGFQFIPRIRDLPSRRLYLFDPASSPKELKGLIGGKVKEPVISSNWPDILRSVATMVAGAMPPSQLLRKFAAYPRQHELAVALREIGRVERTLFIIDWLLDADMQRRAQIGLNKGEAHHALKNALRIGRQGEIRDRTTEGQHFHMAGLNLLAAIIIYWNTKHIGQAVAERRCATLDCSPNLLAHISPLGWAHILLTGEYRWPKR</sequence>
<organism evidence="2 3">
    <name type="scientific">Primorskyibacter flagellatus</name>
    <dbReference type="NCBI Taxonomy" id="1387277"/>
    <lineage>
        <taxon>Bacteria</taxon>
        <taxon>Pseudomonadati</taxon>
        <taxon>Pseudomonadota</taxon>
        <taxon>Alphaproteobacteria</taxon>
        <taxon>Rhodobacterales</taxon>
        <taxon>Roseobacteraceae</taxon>
        <taxon>Primorskyibacter</taxon>
    </lineage>
</organism>
<reference evidence="2 3" key="1">
    <citation type="submission" date="2017-04" db="EMBL/GenBank/DDBJ databases">
        <authorList>
            <person name="Afonso C.L."/>
            <person name="Miller P.J."/>
            <person name="Scott M.A."/>
            <person name="Spackman E."/>
            <person name="Goraichik I."/>
            <person name="Dimitrov K.M."/>
            <person name="Suarez D.L."/>
            <person name="Swayne D.E."/>
        </authorList>
    </citation>
    <scope>NUCLEOTIDE SEQUENCE [LARGE SCALE GENOMIC DNA]</scope>
    <source>
        <strain evidence="2 3">CGMCC 1.12644</strain>
    </source>
</reference>
<accession>A0A1W2E0B9</accession>
<dbReference type="EMBL" id="FWYD01000020">
    <property type="protein sequence ID" value="SMD02937.1"/>
    <property type="molecule type" value="Genomic_DNA"/>
</dbReference>
<dbReference type="STRING" id="1387277.SAMN06295998_1206"/>
<evidence type="ECO:0000313" key="2">
    <source>
        <dbReference type="EMBL" id="SMD02937.1"/>
    </source>
</evidence>
<feature type="domain" description="Tn3 transposase DDE" evidence="1">
    <location>
        <begin position="2"/>
        <end position="316"/>
    </location>
</feature>
<evidence type="ECO:0000313" key="3">
    <source>
        <dbReference type="Proteomes" id="UP000192330"/>
    </source>
</evidence>
<evidence type="ECO:0000259" key="1">
    <source>
        <dbReference type="Pfam" id="PF01526"/>
    </source>
</evidence>
<dbReference type="Pfam" id="PF01526">
    <property type="entry name" value="DDE_Tnp_Tn3"/>
    <property type="match status" value="1"/>
</dbReference>
<dbReference type="Proteomes" id="UP000192330">
    <property type="component" value="Unassembled WGS sequence"/>
</dbReference>
<dbReference type="InterPro" id="IPR002513">
    <property type="entry name" value="Tn3_Tnp_DDE_dom"/>
</dbReference>
<dbReference type="AlphaFoldDB" id="A0A1W2E0B9"/>
<keyword evidence="3" id="KW-1185">Reference proteome</keyword>